<name>A0AAE4JHU5_9EURY</name>
<proteinExistence type="predicted"/>
<organism evidence="2 3">
    <name type="scientific">Haloarcula terrestris</name>
    <dbReference type="NCBI Taxonomy" id="2950533"/>
    <lineage>
        <taxon>Archaea</taxon>
        <taxon>Methanobacteriati</taxon>
        <taxon>Methanobacteriota</taxon>
        <taxon>Stenosarchaea group</taxon>
        <taxon>Halobacteria</taxon>
        <taxon>Halobacteriales</taxon>
        <taxon>Haloarculaceae</taxon>
        <taxon>Haloarcula</taxon>
    </lineage>
</organism>
<dbReference type="Proteomes" id="UP001253439">
    <property type="component" value="Unassembled WGS sequence"/>
</dbReference>
<dbReference type="GO" id="GO:0016491">
    <property type="term" value="F:oxidoreductase activity"/>
    <property type="evidence" value="ECO:0007669"/>
    <property type="project" value="TreeGrafter"/>
</dbReference>
<comment type="caution">
    <text evidence="2">The sequence shown here is derived from an EMBL/GenBank/DDBJ whole genome shotgun (WGS) entry which is preliminary data.</text>
</comment>
<feature type="region of interest" description="Disordered" evidence="1">
    <location>
        <begin position="1"/>
        <end position="23"/>
    </location>
</feature>
<dbReference type="SUPFAM" id="SSF48371">
    <property type="entry name" value="ARM repeat"/>
    <property type="match status" value="1"/>
</dbReference>
<evidence type="ECO:0000256" key="1">
    <source>
        <dbReference type="SAM" id="MobiDB-lite"/>
    </source>
</evidence>
<dbReference type="InterPro" id="IPR016024">
    <property type="entry name" value="ARM-type_fold"/>
</dbReference>
<evidence type="ECO:0000313" key="3">
    <source>
        <dbReference type="Proteomes" id="UP001253439"/>
    </source>
</evidence>
<evidence type="ECO:0000313" key="2">
    <source>
        <dbReference type="EMBL" id="MDS0223083.1"/>
    </source>
</evidence>
<reference evidence="2 3" key="1">
    <citation type="submission" date="2022-06" db="EMBL/GenBank/DDBJ databases">
        <title>Haloarcula sp. a new haloarchaeum isolate from saline soil.</title>
        <authorList>
            <person name="Strakova D."/>
            <person name="Galisteo C."/>
            <person name="Sanchez-Porro C."/>
            <person name="Ventosa A."/>
        </authorList>
    </citation>
    <scope>NUCLEOTIDE SEQUENCE [LARGE SCALE GENOMIC DNA]</scope>
    <source>
        <strain evidence="2 3">S1AR25-5A</strain>
    </source>
</reference>
<evidence type="ECO:0008006" key="4">
    <source>
        <dbReference type="Google" id="ProtNLM"/>
    </source>
</evidence>
<dbReference type="Gene3D" id="1.25.10.10">
    <property type="entry name" value="Leucine-rich Repeat Variant"/>
    <property type="match status" value="2"/>
</dbReference>
<dbReference type="PANTHER" id="PTHR12697:SF5">
    <property type="entry name" value="DEOXYHYPUSINE HYDROXYLASE"/>
    <property type="match status" value="1"/>
</dbReference>
<dbReference type="PANTHER" id="PTHR12697">
    <property type="entry name" value="PBS LYASE HEAT-LIKE PROTEIN"/>
    <property type="match status" value="1"/>
</dbReference>
<accession>A0AAE4JHU5</accession>
<dbReference type="EMBL" id="JAMQOM010000009">
    <property type="protein sequence ID" value="MDS0223083.1"/>
    <property type="molecule type" value="Genomic_DNA"/>
</dbReference>
<sequence length="344" mass="36894">MSSPSNATNGPMDDRTSATPETEIASLLEQGRTADALEALEQLSTAASADRQACLRSLKATADDRPTLFEDVLAPLTEFLEDSERPTRLTTAKLFVAVSEGAPGIVVPVIPRLAERLADESEFYYVRARCAEALGYIAVDHPEAVASPEIIADLRVGLEFDEPEVTEKLAKALSHVALGDPDRLRHQVASLADHLRGDNELVRYHLSTAIVVIGCARPERLMDVKETLLDSLDDENRYVRGRAAEALGLLAGADAETSVPVDRLEALATDEEFVADRVQFALSQCRSDTPDDSADIATIDAIRTQTSAIAAEIRTPDADGECPQCGLSVPESGPPFCPSCGTPL</sequence>
<protein>
    <recommendedName>
        <fullName evidence="4">HEAT repeat domain-containing protein</fullName>
    </recommendedName>
</protein>
<keyword evidence="3" id="KW-1185">Reference proteome</keyword>
<dbReference type="Pfam" id="PF13646">
    <property type="entry name" value="HEAT_2"/>
    <property type="match status" value="1"/>
</dbReference>
<gene>
    <name evidence="2" type="ORF">NDI54_17185</name>
</gene>
<dbReference type="InterPro" id="IPR011989">
    <property type="entry name" value="ARM-like"/>
</dbReference>
<dbReference type="AlphaFoldDB" id="A0AAE4JHU5"/>